<evidence type="ECO:0000313" key="1">
    <source>
        <dbReference type="EMBL" id="CAG7822110.1"/>
    </source>
</evidence>
<dbReference type="AlphaFoldDB" id="A0A8J2LHF8"/>
<evidence type="ECO:0000313" key="2">
    <source>
        <dbReference type="Proteomes" id="UP000708208"/>
    </source>
</evidence>
<organism evidence="1 2">
    <name type="scientific">Allacma fusca</name>
    <dbReference type="NCBI Taxonomy" id="39272"/>
    <lineage>
        <taxon>Eukaryota</taxon>
        <taxon>Metazoa</taxon>
        <taxon>Ecdysozoa</taxon>
        <taxon>Arthropoda</taxon>
        <taxon>Hexapoda</taxon>
        <taxon>Collembola</taxon>
        <taxon>Symphypleona</taxon>
        <taxon>Sminthuridae</taxon>
        <taxon>Allacma</taxon>
    </lineage>
</organism>
<sequence length="89" mass="10200">MRTFSSSADFEVFQVFDAAQALPEVPSLSASGQKNSFAWPRIEKTDLVPIHDMLVVVTPPNVTSSTGRYYSFDKDYFNYLNEMIKRRIE</sequence>
<name>A0A8J2LHF8_9HEXA</name>
<dbReference type="EMBL" id="CAJVCH010525334">
    <property type="protein sequence ID" value="CAG7822110.1"/>
    <property type="molecule type" value="Genomic_DNA"/>
</dbReference>
<protein>
    <submittedName>
        <fullName evidence="1">Uncharacterized protein</fullName>
    </submittedName>
</protein>
<comment type="caution">
    <text evidence="1">The sequence shown here is derived from an EMBL/GenBank/DDBJ whole genome shotgun (WGS) entry which is preliminary data.</text>
</comment>
<gene>
    <name evidence="1" type="ORF">AFUS01_LOCUS32401</name>
</gene>
<reference evidence="1" key="1">
    <citation type="submission" date="2021-06" db="EMBL/GenBank/DDBJ databases">
        <authorList>
            <person name="Hodson N. C."/>
            <person name="Mongue J. A."/>
            <person name="Jaron S. K."/>
        </authorList>
    </citation>
    <scope>NUCLEOTIDE SEQUENCE</scope>
</reference>
<proteinExistence type="predicted"/>
<dbReference type="Proteomes" id="UP000708208">
    <property type="component" value="Unassembled WGS sequence"/>
</dbReference>
<accession>A0A8J2LHF8</accession>
<keyword evidence="2" id="KW-1185">Reference proteome</keyword>